<evidence type="ECO:0000313" key="3">
    <source>
        <dbReference type="Proteomes" id="UP000005940"/>
    </source>
</evidence>
<feature type="compositionally biased region" description="Low complexity" evidence="1">
    <location>
        <begin position="61"/>
        <end position="95"/>
    </location>
</feature>
<feature type="compositionally biased region" description="Gly residues" evidence="1">
    <location>
        <begin position="96"/>
        <end position="106"/>
    </location>
</feature>
<name>I2N1P5_STRT9</name>
<feature type="compositionally biased region" description="Pro residues" evidence="1">
    <location>
        <begin position="137"/>
        <end position="154"/>
    </location>
</feature>
<dbReference type="EMBL" id="CP029159">
    <property type="protein sequence ID" value="QKM68838.1"/>
    <property type="molecule type" value="Genomic_DNA"/>
</dbReference>
<accession>I2N1P5</accession>
<sequence length="254" mass="24727">MALCLGGALTACGSGDDDGYAAVGPIGPERASGTPEGVVPPKGGVSLLPLEPAGTPAAGGSRPRSTDSSAPSTATPSPSSAAPGPSSVPSPAGRESGSGGTEGSTGRGTAPPTGPPTTPEGPDGPGDSGPGSQKPPGSSPPTAPPSGAKPPAGPPVITVGAPALAPTDRRWCEQVTVEFRNTGGRAAASGTVTFGTHIIGALGIDWATVNTHRPLPTPIAAGAARAETYTVCVDAWRVPPGMRIETRDVRADWS</sequence>
<gene>
    <name evidence="2" type="ORF">STSU_018310</name>
</gene>
<reference evidence="2 3" key="1">
    <citation type="journal article" date="2012" name="J. Bacteriol.">
        <title>Draft genome of Streptomyces tsukubaensis NRRL 18488, the producer of the clinically important immunosuppressant tacrolimus (FK506).</title>
        <authorList>
            <person name="Barreiro C."/>
            <person name="Prieto C."/>
            <person name="Sola-Landa A."/>
            <person name="Solera E."/>
            <person name="Martinez-Castro M."/>
            <person name="Perez-Redondo R."/>
            <person name="Garcia-Estrada C."/>
            <person name="Aparicio J.F."/>
            <person name="Fernandez-Martinez L.T."/>
            <person name="Santos-Aberturas J."/>
            <person name="Salehi-Najafabadi Z."/>
            <person name="Rodriguez-Garcia A."/>
            <person name="Tauch A."/>
            <person name="Martin J.F."/>
        </authorList>
    </citation>
    <scope>NUCLEOTIDE SEQUENCE [LARGE SCALE GENOMIC DNA]</scope>
    <source>
        <strain evidence="3">DSM 42081 / NBRC 108919 / NRRL 18488 / 9993</strain>
    </source>
</reference>
<dbReference type="Proteomes" id="UP000005940">
    <property type="component" value="Chromosome"/>
</dbReference>
<protein>
    <submittedName>
        <fullName evidence="2">Uncharacterized protein</fullName>
    </submittedName>
</protein>
<dbReference type="AlphaFoldDB" id="I2N1P5"/>
<feature type="region of interest" description="Disordered" evidence="1">
    <location>
        <begin position="11"/>
        <end position="164"/>
    </location>
</feature>
<proteinExistence type="predicted"/>
<organism evidence="2 3">
    <name type="scientific">Streptomyces tsukubensis (strain DSM 42081 / NBRC 108919 / NRRL 18488 / 9993)</name>
    <dbReference type="NCBI Taxonomy" id="1114943"/>
    <lineage>
        <taxon>Bacteria</taxon>
        <taxon>Bacillati</taxon>
        <taxon>Actinomycetota</taxon>
        <taxon>Actinomycetes</taxon>
        <taxon>Kitasatosporales</taxon>
        <taxon>Streptomycetaceae</taxon>
        <taxon>Streptomyces</taxon>
    </lineage>
</organism>
<evidence type="ECO:0000313" key="2">
    <source>
        <dbReference type="EMBL" id="QKM68838.1"/>
    </source>
</evidence>
<evidence type="ECO:0000256" key="1">
    <source>
        <dbReference type="SAM" id="MobiDB-lite"/>
    </source>
</evidence>
<keyword evidence="3" id="KW-1185">Reference proteome</keyword>